<evidence type="ECO:0000256" key="2">
    <source>
        <dbReference type="SAM" id="Phobius"/>
    </source>
</evidence>
<proteinExistence type="predicted"/>
<evidence type="ECO:0000256" key="1">
    <source>
        <dbReference type="SAM" id="MobiDB-lite"/>
    </source>
</evidence>
<feature type="region of interest" description="Disordered" evidence="1">
    <location>
        <begin position="73"/>
        <end position="131"/>
    </location>
</feature>
<keyword evidence="2" id="KW-1133">Transmembrane helix</keyword>
<evidence type="ECO:0000313" key="3">
    <source>
        <dbReference type="EMBL" id="RAZ79131.1"/>
    </source>
</evidence>
<feature type="transmembrane region" description="Helical" evidence="2">
    <location>
        <begin position="47"/>
        <end position="69"/>
    </location>
</feature>
<protein>
    <recommendedName>
        <fullName evidence="5">GerMN domain-containing protein</fullName>
    </recommendedName>
</protein>
<keyword evidence="2" id="KW-0472">Membrane</keyword>
<keyword evidence="2" id="KW-0812">Transmembrane</keyword>
<comment type="caution">
    <text evidence="3">The sequence shown here is derived from an EMBL/GenBank/DDBJ whole genome shotgun (WGS) entry which is preliminary data.</text>
</comment>
<sequence>MPNNKWDDENIESLLKDFPTIKDERPKEEVYKRLQKTQKPQKKSKHWIPYLVAALAFITFGVLLASMLGQSSNESAYDMSGSEGEGAEESTTESGDAGSAAVEDNGGGESESESAATESSEAEDAGEGSDAFSATENNVEMAENSLYEDQLDGMSLFTVGLTENAIVVPVSFVVWHDRLLEDFGTLEVDAVDLYNRYAPEIDEEALGFDEYHPYAGTIEKTAEGLVHRLPENHNYDLASASMTVYFNSLAATFKDAEGIAVVDEAGKAADFDQVGPVEPLEPGNLNLAYYTYDNANGSSYLVPGFNMPHESAAEALEAMKSTPNDLYSTVIPAGVEYSVSETDQMVTVEFNEPADFDSYGYQEAINMIEGMVLAADSFGKELMLENTADENWGNFDFTAPLPVPAGINIKEYGN</sequence>
<dbReference type="RefSeq" id="WP_112222716.1">
    <property type="nucleotide sequence ID" value="NZ_CP047673.1"/>
</dbReference>
<evidence type="ECO:0008006" key="5">
    <source>
        <dbReference type="Google" id="ProtNLM"/>
    </source>
</evidence>
<organism evidence="3 4">
    <name type="scientific">Planococcus halotolerans</name>
    <dbReference type="NCBI Taxonomy" id="2233542"/>
    <lineage>
        <taxon>Bacteria</taxon>
        <taxon>Bacillati</taxon>
        <taxon>Bacillota</taxon>
        <taxon>Bacilli</taxon>
        <taxon>Bacillales</taxon>
        <taxon>Caryophanaceae</taxon>
        <taxon>Planococcus</taxon>
    </lineage>
</organism>
<dbReference type="EMBL" id="QLZR01000002">
    <property type="protein sequence ID" value="RAZ79131.1"/>
    <property type="molecule type" value="Genomic_DNA"/>
</dbReference>
<dbReference type="Proteomes" id="UP000251002">
    <property type="component" value="Unassembled WGS sequence"/>
</dbReference>
<dbReference type="AlphaFoldDB" id="A0A365L119"/>
<evidence type="ECO:0000313" key="4">
    <source>
        <dbReference type="Proteomes" id="UP000251002"/>
    </source>
</evidence>
<reference evidence="3 4" key="1">
    <citation type="submission" date="2018-06" db="EMBL/GenBank/DDBJ databases">
        <title>The draft genome sequences of strains SCU63 and S1.</title>
        <authorList>
            <person name="Gan L."/>
        </authorList>
    </citation>
    <scope>NUCLEOTIDE SEQUENCE [LARGE SCALE GENOMIC DNA]</scope>
    <source>
        <strain evidence="3 4">SCU63</strain>
    </source>
</reference>
<name>A0A365L119_9BACL</name>
<keyword evidence="4" id="KW-1185">Reference proteome</keyword>
<accession>A0A365L119</accession>
<gene>
    <name evidence="3" type="ORF">DP120_05810</name>
</gene>